<dbReference type="Proteomes" id="UP001066276">
    <property type="component" value="Chromosome 2_1"/>
</dbReference>
<comment type="caution">
    <text evidence="2">The sequence shown here is derived from an EMBL/GenBank/DDBJ whole genome shotgun (WGS) entry which is preliminary data.</text>
</comment>
<feature type="compositionally biased region" description="Polar residues" evidence="1">
    <location>
        <begin position="63"/>
        <end position="72"/>
    </location>
</feature>
<feature type="region of interest" description="Disordered" evidence="1">
    <location>
        <begin position="61"/>
        <end position="89"/>
    </location>
</feature>
<evidence type="ECO:0000313" key="3">
    <source>
        <dbReference type="Proteomes" id="UP001066276"/>
    </source>
</evidence>
<evidence type="ECO:0000256" key="1">
    <source>
        <dbReference type="SAM" id="MobiDB-lite"/>
    </source>
</evidence>
<sequence>MVWHVGREDRWGSHHGRHSLLESHYRQHSSSWVATPPRQLEPGYEGLAAFPTACVERKEDTAQGATQCQENCSPERKTSTGSAVETRLPKWRRSLPKMLEKRLDSSWEQEEERRTLRHRRADPTRLGVEVMWL</sequence>
<organism evidence="2 3">
    <name type="scientific">Pleurodeles waltl</name>
    <name type="common">Iberian ribbed newt</name>
    <dbReference type="NCBI Taxonomy" id="8319"/>
    <lineage>
        <taxon>Eukaryota</taxon>
        <taxon>Metazoa</taxon>
        <taxon>Chordata</taxon>
        <taxon>Craniata</taxon>
        <taxon>Vertebrata</taxon>
        <taxon>Euteleostomi</taxon>
        <taxon>Amphibia</taxon>
        <taxon>Batrachia</taxon>
        <taxon>Caudata</taxon>
        <taxon>Salamandroidea</taxon>
        <taxon>Salamandridae</taxon>
        <taxon>Pleurodelinae</taxon>
        <taxon>Pleurodeles</taxon>
    </lineage>
</organism>
<proteinExistence type="predicted"/>
<keyword evidence="3" id="KW-1185">Reference proteome</keyword>
<dbReference type="EMBL" id="JANPWB010000003">
    <property type="protein sequence ID" value="KAJ1200551.1"/>
    <property type="molecule type" value="Genomic_DNA"/>
</dbReference>
<reference evidence="2" key="1">
    <citation type="journal article" date="2022" name="bioRxiv">
        <title>Sequencing and chromosome-scale assembly of the giantPleurodeles waltlgenome.</title>
        <authorList>
            <person name="Brown T."/>
            <person name="Elewa A."/>
            <person name="Iarovenko S."/>
            <person name="Subramanian E."/>
            <person name="Araus A.J."/>
            <person name="Petzold A."/>
            <person name="Susuki M."/>
            <person name="Suzuki K.-i.T."/>
            <person name="Hayashi T."/>
            <person name="Toyoda A."/>
            <person name="Oliveira C."/>
            <person name="Osipova E."/>
            <person name="Leigh N.D."/>
            <person name="Simon A."/>
            <person name="Yun M.H."/>
        </authorList>
    </citation>
    <scope>NUCLEOTIDE SEQUENCE</scope>
    <source>
        <strain evidence="2">20211129_DDA</strain>
        <tissue evidence="2">Liver</tissue>
    </source>
</reference>
<name>A0AAV7VIJ9_PLEWA</name>
<evidence type="ECO:0000313" key="2">
    <source>
        <dbReference type="EMBL" id="KAJ1200551.1"/>
    </source>
</evidence>
<accession>A0AAV7VIJ9</accession>
<dbReference type="AlphaFoldDB" id="A0AAV7VIJ9"/>
<gene>
    <name evidence="2" type="ORF">NDU88_004374</name>
</gene>
<protein>
    <submittedName>
        <fullName evidence="2">Uncharacterized protein</fullName>
    </submittedName>
</protein>